<dbReference type="PANTHER" id="PTHR33070">
    <property type="entry name" value="OS06G0725500 PROTEIN"/>
    <property type="match status" value="1"/>
</dbReference>
<dbReference type="Proteomes" id="UP001642487">
    <property type="component" value="Chromosome 2"/>
</dbReference>
<evidence type="ECO:0008006" key="4">
    <source>
        <dbReference type="Google" id="ProtNLM"/>
    </source>
</evidence>
<dbReference type="InterPro" id="IPR004320">
    <property type="entry name" value="BPS1_pln"/>
</dbReference>
<reference evidence="2 3" key="1">
    <citation type="submission" date="2024-03" db="EMBL/GenBank/DDBJ databases">
        <authorList>
            <person name="Gkanogiannis A."/>
            <person name="Becerra Lopez-Lavalle L."/>
        </authorList>
    </citation>
    <scope>NUCLEOTIDE SEQUENCE [LARGE SCALE GENOMIC DNA]</scope>
</reference>
<accession>A0ABP0YBI9</accession>
<evidence type="ECO:0000313" key="3">
    <source>
        <dbReference type="Proteomes" id="UP001642487"/>
    </source>
</evidence>
<evidence type="ECO:0000313" key="2">
    <source>
        <dbReference type="EMBL" id="CAK9316042.1"/>
    </source>
</evidence>
<dbReference type="EMBL" id="OZ021736">
    <property type="protein sequence ID" value="CAK9316042.1"/>
    <property type="molecule type" value="Genomic_DNA"/>
</dbReference>
<keyword evidence="3" id="KW-1185">Reference proteome</keyword>
<gene>
    <name evidence="2" type="ORF">CITCOLO1_LOCUS7888</name>
</gene>
<protein>
    <recommendedName>
        <fullName evidence="4">DUF241 domain protein</fullName>
    </recommendedName>
</protein>
<dbReference type="Pfam" id="PF03087">
    <property type="entry name" value="BPS1"/>
    <property type="match status" value="1"/>
</dbReference>
<sequence>MAGFPSSKNTKYHNRSNSLPSRPHPLISQCDEHLTRLRVFYSTSASSSSSSISQQLSGLEDLHESVEKLLLLPSIQEAFVRHCGEKWVDELLDGSLRLLDMCSSAKDALIHTKECVRELHSAIRRRSEMTIEVQKYLASRKVVKRAIQKALDTNKSIESKSNTTLNGSDYDTTAMVSLLKEVEAISVRLFESLLFLISGKKTKAKSSWSILSVMRSKREVCPEVDAELNEFSNMDNALSSVTCQKTNKCKDTTQVFENVQKHLEKLDLGNQDLEQTTERLFRRLIKTRVSLLNILSN</sequence>
<feature type="region of interest" description="Disordered" evidence="1">
    <location>
        <begin position="1"/>
        <end position="25"/>
    </location>
</feature>
<evidence type="ECO:0000256" key="1">
    <source>
        <dbReference type="SAM" id="MobiDB-lite"/>
    </source>
</evidence>
<proteinExistence type="predicted"/>
<dbReference type="PANTHER" id="PTHR33070:SF129">
    <property type="entry name" value="DUF241 DOMAIN PROTEIN"/>
    <property type="match status" value="1"/>
</dbReference>
<organism evidence="2 3">
    <name type="scientific">Citrullus colocynthis</name>
    <name type="common">colocynth</name>
    <dbReference type="NCBI Taxonomy" id="252529"/>
    <lineage>
        <taxon>Eukaryota</taxon>
        <taxon>Viridiplantae</taxon>
        <taxon>Streptophyta</taxon>
        <taxon>Embryophyta</taxon>
        <taxon>Tracheophyta</taxon>
        <taxon>Spermatophyta</taxon>
        <taxon>Magnoliopsida</taxon>
        <taxon>eudicotyledons</taxon>
        <taxon>Gunneridae</taxon>
        <taxon>Pentapetalae</taxon>
        <taxon>rosids</taxon>
        <taxon>fabids</taxon>
        <taxon>Cucurbitales</taxon>
        <taxon>Cucurbitaceae</taxon>
        <taxon>Benincaseae</taxon>
        <taxon>Citrullus</taxon>
    </lineage>
</organism>
<name>A0ABP0YBI9_9ROSI</name>